<dbReference type="NCBIfam" id="NF033788">
    <property type="entry name" value="HTH_metalloreg"/>
    <property type="match status" value="1"/>
</dbReference>
<proteinExistence type="predicted"/>
<dbReference type="PROSITE" id="PS50987">
    <property type="entry name" value="HTH_ARSR_2"/>
    <property type="match status" value="1"/>
</dbReference>
<dbReference type="OrthoDB" id="9798998at2"/>
<dbReference type="PANTHER" id="PTHR38600:SF2">
    <property type="entry name" value="SLL0088 PROTEIN"/>
    <property type="match status" value="1"/>
</dbReference>
<dbReference type="InterPro" id="IPR001845">
    <property type="entry name" value="HTH_ArsR_DNA-bd_dom"/>
</dbReference>
<reference evidence="2 3" key="1">
    <citation type="journal article" date="2015" name="Genome Announc.">
        <title>Genome Assemblies of Three Soil-Associated Devosia species: D. insulae, D. limi, and D. soli.</title>
        <authorList>
            <person name="Hassan Y.I."/>
            <person name="Lepp D."/>
            <person name="Zhou T."/>
        </authorList>
    </citation>
    <scope>NUCLEOTIDE SEQUENCE [LARGE SCALE GENOMIC DNA]</scope>
    <source>
        <strain evidence="2 3">DS-56</strain>
    </source>
</reference>
<accession>A0A1E5XP39</accession>
<gene>
    <name evidence="2" type="ORF">VW23_021635</name>
</gene>
<dbReference type="InterPro" id="IPR036388">
    <property type="entry name" value="WH-like_DNA-bd_sf"/>
</dbReference>
<dbReference type="AlphaFoldDB" id="A0A1E5XP39"/>
<dbReference type="CDD" id="cd00090">
    <property type="entry name" value="HTH_ARSR"/>
    <property type="match status" value="1"/>
</dbReference>
<protein>
    <submittedName>
        <fullName evidence="2">Transcriptional regulator</fullName>
    </submittedName>
</protein>
<sequence>MVSEQHLDAVFHALSDPTRRAMLRALAGGEHNIGELAQPFDMSFPAASKHVRVLEQAGLVRREVRGRSHICRLAPEALADASGWFAFYEQFWTERFDALDALFRQSKGSSQ</sequence>
<dbReference type="Pfam" id="PF12840">
    <property type="entry name" value="HTH_20"/>
    <property type="match status" value="1"/>
</dbReference>
<evidence type="ECO:0000313" key="3">
    <source>
        <dbReference type="Proteomes" id="UP000095463"/>
    </source>
</evidence>
<dbReference type="GO" id="GO:0003700">
    <property type="term" value="F:DNA-binding transcription factor activity"/>
    <property type="evidence" value="ECO:0007669"/>
    <property type="project" value="InterPro"/>
</dbReference>
<dbReference type="PRINTS" id="PR00778">
    <property type="entry name" value="HTHARSR"/>
</dbReference>
<feature type="domain" description="HTH arsR-type" evidence="1">
    <location>
        <begin position="1"/>
        <end position="93"/>
    </location>
</feature>
<dbReference type="RefSeq" id="WP_069910408.1">
    <property type="nucleotide sequence ID" value="NZ_LAJE02000213.1"/>
</dbReference>
<comment type="caution">
    <text evidence="2">The sequence shown here is derived from an EMBL/GenBank/DDBJ whole genome shotgun (WGS) entry which is preliminary data.</text>
</comment>
<evidence type="ECO:0000259" key="1">
    <source>
        <dbReference type="PROSITE" id="PS50987"/>
    </source>
</evidence>
<keyword evidence="3" id="KW-1185">Reference proteome</keyword>
<organism evidence="2 3">
    <name type="scientific">Devosia insulae DS-56</name>
    <dbReference type="NCBI Taxonomy" id="1116389"/>
    <lineage>
        <taxon>Bacteria</taxon>
        <taxon>Pseudomonadati</taxon>
        <taxon>Pseudomonadota</taxon>
        <taxon>Alphaproteobacteria</taxon>
        <taxon>Hyphomicrobiales</taxon>
        <taxon>Devosiaceae</taxon>
        <taxon>Devosia</taxon>
    </lineage>
</organism>
<dbReference type="Proteomes" id="UP000095463">
    <property type="component" value="Unassembled WGS sequence"/>
</dbReference>
<dbReference type="InterPro" id="IPR036390">
    <property type="entry name" value="WH_DNA-bd_sf"/>
</dbReference>
<dbReference type="Gene3D" id="1.10.10.10">
    <property type="entry name" value="Winged helix-like DNA-binding domain superfamily/Winged helix DNA-binding domain"/>
    <property type="match status" value="1"/>
</dbReference>
<dbReference type="SUPFAM" id="SSF46785">
    <property type="entry name" value="Winged helix' DNA-binding domain"/>
    <property type="match status" value="1"/>
</dbReference>
<dbReference type="SMART" id="SM00418">
    <property type="entry name" value="HTH_ARSR"/>
    <property type="match status" value="1"/>
</dbReference>
<dbReference type="EMBL" id="LAJE02000213">
    <property type="protein sequence ID" value="OEO30372.1"/>
    <property type="molecule type" value="Genomic_DNA"/>
</dbReference>
<dbReference type="InterPro" id="IPR011991">
    <property type="entry name" value="ArsR-like_HTH"/>
</dbReference>
<evidence type="ECO:0000313" key="2">
    <source>
        <dbReference type="EMBL" id="OEO30372.1"/>
    </source>
</evidence>
<name>A0A1E5XP39_9HYPH</name>
<dbReference type="PANTHER" id="PTHR38600">
    <property type="entry name" value="TRANSCRIPTIONAL REGULATORY PROTEIN"/>
    <property type="match status" value="1"/>
</dbReference>